<dbReference type="GO" id="GO:0003729">
    <property type="term" value="F:mRNA binding"/>
    <property type="evidence" value="ECO:0007669"/>
    <property type="project" value="TreeGrafter"/>
</dbReference>
<dbReference type="OrthoDB" id="6159137at2759"/>
<evidence type="ECO:0000256" key="1">
    <source>
        <dbReference type="ARBA" id="ARBA00022884"/>
    </source>
</evidence>
<dbReference type="InterPro" id="IPR035979">
    <property type="entry name" value="RBD_domain_sf"/>
</dbReference>
<dbReference type="Gene3D" id="3.30.70.330">
    <property type="match status" value="2"/>
</dbReference>
<name>A0A8H6WLH9_MYCCL</name>
<dbReference type="PROSITE" id="PS50102">
    <property type="entry name" value="RRM"/>
    <property type="match status" value="1"/>
</dbReference>
<dbReference type="CDD" id="cd00590">
    <property type="entry name" value="RRM_SF"/>
    <property type="match status" value="2"/>
</dbReference>
<dbReference type="Pfam" id="PF00076">
    <property type="entry name" value="RRM_1"/>
    <property type="match status" value="1"/>
</dbReference>
<dbReference type="EMBL" id="JACAZE010000003">
    <property type="protein sequence ID" value="KAF7319128.1"/>
    <property type="molecule type" value="Genomic_DNA"/>
</dbReference>
<dbReference type="PANTHER" id="PTHR48025">
    <property type="entry name" value="OS02G0815200 PROTEIN"/>
    <property type="match status" value="1"/>
</dbReference>
<sequence length="425" mass="45569">MTNSPAPLSGPVFKFSRETNAVRVENIPATVNRLEILSLFRTLIGEIRSSQDLDDALEITFFTGDNARKALCMSGYNVDGSSLVVTPIVRSASPALSQNGQGKRNDTRRNLYVLGIPFGMTNQALADLFGAYGTVSHCVILATLDGASRRRGFVVMSSHEEARRAMTALGRTGKTSGGLDISWAVVQRSKGFLDGGDRAGVVQPPASTLKSPSPVPQKPLHVDGQSLPALSTCATAMVLLANLPSLLFNDENDLRGLACPFGNVKAMRMLKSSDLTLAGSGLAAGTTAAVVHYTTMAAAQDARRCLEGQSYAECIIRVAYLVDPDVRALSDALFDSPPILPSPRLPATFAASRCSPAVAKPVFNGRNVCNFATNDVGYQWEQLQLPVHSVPSFVQYDTFPNDMATRWFPMSVYGRAPSRDLGYCV</sequence>
<dbReference type="InterPro" id="IPR000504">
    <property type="entry name" value="RRM_dom"/>
</dbReference>
<dbReference type="Proteomes" id="UP000613580">
    <property type="component" value="Unassembled WGS sequence"/>
</dbReference>
<dbReference type="InterPro" id="IPR012677">
    <property type="entry name" value="Nucleotide-bd_a/b_plait_sf"/>
</dbReference>
<dbReference type="SUPFAM" id="SSF54928">
    <property type="entry name" value="RNA-binding domain, RBD"/>
    <property type="match status" value="2"/>
</dbReference>
<proteinExistence type="predicted"/>
<evidence type="ECO:0000313" key="5">
    <source>
        <dbReference type="Proteomes" id="UP000613580"/>
    </source>
</evidence>
<dbReference type="SMART" id="SM00360">
    <property type="entry name" value="RRM"/>
    <property type="match status" value="3"/>
</dbReference>
<dbReference type="InterPro" id="IPR050502">
    <property type="entry name" value="Euk_RNA-bind_prot"/>
</dbReference>
<organism evidence="4 5">
    <name type="scientific">Mycena chlorophos</name>
    <name type="common">Agaric fungus</name>
    <name type="synonym">Agaricus chlorophos</name>
    <dbReference type="NCBI Taxonomy" id="658473"/>
    <lineage>
        <taxon>Eukaryota</taxon>
        <taxon>Fungi</taxon>
        <taxon>Dikarya</taxon>
        <taxon>Basidiomycota</taxon>
        <taxon>Agaricomycotina</taxon>
        <taxon>Agaricomycetes</taxon>
        <taxon>Agaricomycetidae</taxon>
        <taxon>Agaricales</taxon>
        <taxon>Marasmiineae</taxon>
        <taxon>Mycenaceae</taxon>
        <taxon>Mycena</taxon>
    </lineage>
</organism>
<dbReference type="PANTHER" id="PTHR48025:SF1">
    <property type="entry name" value="RRM DOMAIN-CONTAINING PROTEIN"/>
    <property type="match status" value="1"/>
</dbReference>
<dbReference type="GO" id="GO:0005634">
    <property type="term" value="C:nucleus"/>
    <property type="evidence" value="ECO:0007669"/>
    <property type="project" value="TreeGrafter"/>
</dbReference>
<evidence type="ECO:0000313" key="4">
    <source>
        <dbReference type="EMBL" id="KAF7319128.1"/>
    </source>
</evidence>
<feature type="domain" description="RRM" evidence="3">
    <location>
        <begin position="109"/>
        <end position="186"/>
    </location>
</feature>
<accession>A0A8H6WLH9</accession>
<comment type="caution">
    <text evidence="4">The sequence shown here is derived from an EMBL/GenBank/DDBJ whole genome shotgun (WGS) entry which is preliminary data.</text>
</comment>
<dbReference type="AlphaFoldDB" id="A0A8H6WLH9"/>
<keyword evidence="5" id="KW-1185">Reference proteome</keyword>
<keyword evidence="1 2" id="KW-0694">RNA-binding</keyword>
<evidence type="ECO:0000259" key="3">
    <source>
        <dbReference type="PROSITE" id="PS50102"/>
    </source>
</evidence>
<gene>
    <name evidence="4" type="ORF">HMN09_00249200</name>
</gene>
<evidence type="ECO:0000256" key="2">
    <source>
        <dbReference type="PROSITE-ProRule" id="PRU00176"/>
    </source>
</evidence>
<protein>
    <submittedName>
        <fullName evidence="4">RRM domain-containing protein</fullName>
    </submittedName>
</protein>
<reference evidence="4" key="1">
    <citation type="submission" date="2020-05" db="EMBL/GenBank/DDBJ databases">
        <title>Mycena genomes resolve the evolution of fungal bioluminescence.</title>
        <authorList>
            <person name="Tsai I.J."/>
        </authorList>
    </citation>
    <scope>NUCLEOTIDE SEQUENCE</scope>
    <source>
        <strain evidence="4">110903Hualien_Pintung</strain>
    </source>
</reference>